<dbReference type="InterPro" id="IPR029069">
    <property type="entry name" value="HotDog_dom_sf"/>
</dbReference>
<organism evidence="3 4">
    <name type="scientific">Nocardia vermiculata</name>
    <dbReference type="NCBI Taxonomy" id="257274"/>
    <lineage>
        <taxon>Bacteria</taxon>
        <taxon>Bacillati</taxon>
        <taxon>Actinomycetota</taxon>
        <taxon>Actinomycetes</taxon>
        <taxon>Mycobacteriales</taxon>
        <taxon>Nocardiaceae</taxon>
        <taxon>Nocardia</taxon>
    </lineage>
</organism>
<dbReference type="AlphaFoldDB" id="A0A846XZS1"/>
<dbReference type="SUPFAM" id="SSF54637">
    <property type="entry name" value="Thioesterase/thiol ester dehydrase-isomerase"/>
    <property type="match status" value="1"/>
</dbReference>
<dbReference type="EMBL" id="JAAXOP010000006">
    <property type="protein sequence ID" value="NKY51270.1"/>
    <property type="molecule type" value="Genomic_DNA"/>
</dbReference>
<accession>A0A846XZS1</accession>
<reference evidence="3 4" key="1">
    <citation type="submission" date="2020-04" db="EMBL/GenBank/DDBJ databases">
        <title>MicrobeNet Type strains.</title>
        <authorList>
            <person name="Nicholson A.C."/>
        </authorList>
    </citation>
    <scope>NUCLEOTIDE SEQUENCE [LARGE SCALE GENOMIC DNA]</scope>
    <source>
        <strain evidence="3 4">JCM 12354</strain>
    </source>
</reference>
<proteinExistence type="inferred from homology"/>
<name>A0A846XZS1_9NOCA</name>
<evidence type="ECO:0000313" key="3">
    <source>
        <dbReference type="EMBL" id="NKY51270.1"/>
    </source>
</evidence>
<dbReference type="InterPro" id="IPR002539">
    <property type="entry name" value="MaoC-like_dom"/>
</dbReference>
<feature type="domain" description="MaoC-like" evidence="2">
    <location>
        <begin position="15"/>
        <end position="98"/>
    </location>
</feature>
<evidence type="ECO:0000256" key="1">
    <source>
        <dbReference type="ARBA" id="ARBA00005254"/>
    </source>
</evidence>
<comment type="similarity">
    <text evidence="1">Belongs to the enoyl-CoA hydratase/isomerase family.</text>
</comment>
<evidence type="ECO:0000313" key="4">
    <source>
        <dbReference type="Proteomes" id="UP000565711"/>
    </source>
</evidence>
<evidence type="ECO:0000259" key="2">
    <source>
        <dbReference type="Pfam" id="PF01575"/>
    </source>
</evidence>
<sequence>MMTALTAPAPWTVGPVTRTDFVRYQGASGDMNPIHHDQTFAEAAGYPAPFSVGMFQAGLLATYATDWLGAENVRSFRVRFLEQVWPGDVLTCTAHILKEYEYDGVAKVDLELDCARQTGGLAVKAWATFVRNGTDAATPTTDGTAT</sequence>
<comment type="caution">
    <text evidence="3">The sequence shown here is derived from an EMBL/GenBank/DDBJ whole genome shotgun (WGS) entry which is preliminary data.</text>
</comment>
<dbReference type="Gene3D" id="3.10.129.10">
    <property type="entry name" value="Hotdog Thioesterase"/>
    <property type="match status" value="1"/>
</dbReference>
<dbReference type="Pfam" id="PF01575">
    <property type="entry name" value="MaoC_dehydratas"/>
    <property type="match status" value="1"/>
</dbReference>
<protein>
    <recommendedName>
        <fullName evidence="2">MaoC-like domain-containing protein</fullName>
    </recommendedName>
</protein>
<gene>
    <name evidence="3" type="ORF">HGA08_13685</name>
</gene>
<keyword evidence="4" id="KW-1185">Reference proteome</keyword>
<dbReference type="Proteomes" id="UP000565711">
    <property type="component" value="Unassembled WGS sequence"/>
</dbReference>